<organism evidence="3">
    <name type="scientific">Caenorhabditis brenneri</name>
    <name type="common">Nematode worm</name>
    <dbReference type="NCBI Taxonomy" id="135651"/>
    <lineage>
        <taxon>Eukaryota</taxon>
        <taxon>Metazoa</taxon>
        <taxon>Ecdysozoa</taxon>
        <taxon>Nematoda</taxon>
        <taxon>Chromadorea</taxon>
        <taxon>Rhabditida</taxon>
        <taxon>Rhabditina</taxon>
        <taxon>Rhabditomorpha</taxon>
        <taxon>Rhabditoidea</taxon>
        <taxon>Rhabditidae</taxon>
        <taxon>Peloderinae</taxon>
        <taxon>Caenorhabditis</taxon>
    </lineage>
</organism>
<dbReference type="AlphaFoldDB" id="G0MNY3"/>
<dbReference type="Pfam" id="PF26530">
    <property type="entry name" value="NTF2_3"/>
    <property type="match status" value="2"/>
</dbReference>
<name>G0MNY3_CAEBE</name>
<dbReference type="InterPro" id="IPR058721">
    <property type="entry name" value="NTF2_3"/>
</dbReference>
<sequence length="267" mass="30642">MLSELPAETQISSKLKYSEEKRNGEIRYGVEITGFGKPFLAHFLLSRFDQQLISGEAVNCYKDVVQKRESIYSDHIAEPFLKNLLEKGGKDISIRFVVSEHVRCRQIKMECYVTGIGEDFRADLFFHIDDKQLVDGNNQECNKERDARSEVPLERAQLEHGLDIARDKMCYNDTSGLELLFDDKFTLEGCQETINKTMALKYIWEMIDPKDPFEYHVSMARFEVSTIESIVTIKGIQGKEFVIELHYDPNSQILHRAKSLSCGGPGK</sequence>
<evidence type="ECO:0000313" key="2">
    <source>
        <dbReference type="EMBL" id="EGT39115.1"/>
    </source>
</evidence>
<evidence type="ECO:0000313" key="3">
    <source>
        <dbReference type="Proteomes" id="UP000008068"/>
    </source>
</evidence>
<dbReference type="InParanoid" id="G0MNY3"/>
<feature type="domain" description="NTF2-like" evidence="1">
    <location>
        <begin position="1"/>
        <end position="61"/>
    </location>
</feature>
<dbReference type="PANTHER" id="PTHR33940">
    <property type="entry name" value="PROTEIN CBG13625"/>
    <property type="match status" value="1"/>
</dbReference>
<dbReference type="Proteomes" id="UP000008068">
    <property type="component" value="Unassembled WGS sequence"/>
</dbReference>
<reference evidence="3" key="1">
    <citation type="submission" date="2011-07" db="EMBL/GenBank/DDBJ databases">
        <authorList>
            <consortium name="Caenorhabditis brenneri Sequencing and Analysis Consortium"/>
            <person name="Wilson R.K."/>
        </authorList>
    </citation>
    <scope>NUCLEOTIDE SEQUENCE [LARGE SCALE GENOMIC DNA]</scope>
    <source>
        <strain evidence="3">PB2801</strain>
    </source>
</reference>
<accession>G0MNY3</accession>
<feature type="domain" description="NTF2-like" evidence="1">
    <location>
        <begin position="167"/>
        <end position="262"/>
    </location>
</feature>
<protein>
    <recommendedName>
        <fullName evidence="1">NTF2-like domain-containing protein</fullName>
    </recommendedName>
</protein>
<dbReference type="EMBL" id="GL379804">
    <property type="protein sequence ID" value="EGT39115.1"/>
    <property type="molecule type" value="Genomic_DNA"/>
</dbReference>
<keyword evidence="3" id="KW-1185">Reference proteome</keyword>
<dbReference type="HOGENOM" id="CLU_1042896_0_0_1"/>
<dbReference type="PANTHER" id="PTHR33940:SF1">
    <property type="entry name" value="APOLIPOPHORIN-RELATED"/>
    <property type="match status" value="1"/>
</dbReference>
<proteinExistence type="predicted"/>
<evidence type="ECO:0000259" key="1">
    <source>
        <dbReference type="Pfam" id="PF26530"/>
    </source>
</evidence>
<gene>
    <name evidence="2" type="ORF">CAEBREN_19594</name>
</gene>